<dbReference type="EMBL" id="ML122274">
    <property type="protein sequence ID" value="RPD58690.1"/>
    <property type="molecule type" value="Genomic_DNA"/>
</dbReference>
<feature type="region of interest" description="Disordered" evidence="1">
    <location>
        <begin position="145"/>
        <end position="167"/>
    </location>
</feature>
<dbReference type="AlphaFoldDB" id="A0A5C2S547"/>
<dbReference type="Proteomes" id="UP000313359">
    <property type="component" value="Unassembled WGS sequence"/>
</dbReference>
<keyword evidence="3" id="KW-1185">Reference proteome</keyword>
<evidence type="ECO:0000313" key="2">
    <source>
        <dbReference type="EMBL" id="RPD58690.1"/>
    </source>
</evidence>
<gene>
    <name evidence="2" type="ORF">L227DRAFT_184965</name>
</gene>
<accession>A0A5C2S547</accession>
<sequence>MCLVPIQTLTPDALLAHPPTGLCLLHLRPRGSANPTPASTARHISCRHPPPLSFLPSQFQTSYSPTQSAINSHYPRLTLATVSPRLPLPAHTPTASSPYDNYPNLEPPLWVRILVLHTTLKRGSPWALGKFPLPKLIATARSNRLATARPGSPPIRPISDSSLPSPASFPTTYGQGRLFRLMSCLDPRLYVILPLASIGDNR</sequence>
<organism evidence="2 3">
    <name type="scientific">Lentinus tigrinus ALCF2SS1-6</name>
    <dbReference type="NCBI Taxonomy" id="1328759"/>
    <lineage>
        <taxon>Eukaryota</taxon>
        <taxon>Fungi</taxon>
        <taxon>Dikarya</taxon>
        <taxon>Basidiomycota</taxon>
        <taxon>Agaricomycotina</taxon>
        <taxon>Agaricomycetes</taxon>
        <taxon>Polyporales</taxon>
        <taxon>Polyporaceae</taxon>
        <taxon>Lentinus</taxon>
    </lineage>
</organism>
<evidence type="ECO:0000313" key="3">
    <source>
        <dbReference type="Proteomes" id="UP000313359"/>
    </source>
</evidence>
<proteinExistence type="predicted"/>
<evidence type="ECO:0000256" key="1">
    <source>
        <dbReference type="SAM" id="MobiDB-lite"/>
    </source>
</evidence>
<protein>
    <submittedName>
        <fullName evidence="2">Uncharacterized protein</fullName>
    </submittedName>
</protein>
<name>A0A5C2S547_9APHY</name>
<reference evidence="2" key="1">
    <citation type="journal article" date="2018" name="Genome Biol. Evol.">
        <title>Genomics and development of Lentinus tigrinus, a white-rot wood-decaying mushroom with dimorphic fruiting bodies.</title>
        <authorList>
            <person name="Wu B."/>
            <person name="Xu Z."/>
            <person name="Knudson A."/>
            <person name="Carlson A."/>
            <person name="Chen N."/>
            <person name="Kovaka S."/>
            <person name="LaButti K."/>
            <person name="Lipzen A."/>
            <person name="Pennachio C."/>
            <person name="Riley R."/>
            <person name="Schakwitz W."/>
            <person name="Umezawa K."/>
            <person name="Ohm R.A."/>
            <person name="Grigoriev I.V."/>
            <person name="Nagy L.G."/>
            <person name="Gibbons J."/>
            <person name="Hibbett D."/>
        </authorList>
    </citation>
    <scope>NUCLEOTIDE SEQUENCE [LARGE SCALE GENOMIC DNA]</scope>
    <source>
        <strain evidence="2">ALCF2SS1-6</strain>
    </source>
</reference>